<dbReference type="EMBL" id="JASPKY010000182">
    <property type="protein sequence ID" value="KAK9723089.1"/>
    <property type="molecule type" value="Genomic_DNA"/>
</dbReference>
<dbReference type="PANTHER" id="PTHR23509">
    <property type="entry name" value="PA-PL1 PHOSPHOLIPASE FAMILY"/>
    <property type="match status" value="1"/>
</dbReference>
<sequence>MHLELKETMAKVGSDLKQKLVDSMKNTWNSLLGWSSTKPPMQPTIAEEVDKVLEQFASKHSGHCETDDQGSSDVAGINLGALNQGRRIDYVLQEAPVEFFNEYLFALSSHVCYWDSEDTVLMIVKEIYNLLNIAPDSQIPQQTMTIERPIASRTPETGANQEIRMGVDPTMPIRRDASVGPPPLSGFVKNSS</sequence>
<evidence type="ECO:0000313" key="5">
    <source>
        <dbReference type="Proteomes" id="UP001458880"/>
    </source>
</evidence>
<dbReference type="Pfam" id="PF02862">
    <property type="entry name" value="DDHD"/>
    <property type="match status" value="1"/>
</dbReference>
<dbReference type="GO" id="GO:0046872">
    <property type="term" value="F:metal ion binding"/>
    <property type="evidence" value="ECO:0007669"/>
    <property type="project" value="InterPro"/>
</dbReference>
<gene>
    <name evidence="4" type="ORF">QE152_g19333</name>
</gene>
<reference evidence="4 5" key="1">
    <citation type="journal article" date="2024" name="BMC Genomics">
        <title>De novo assembly and annotation of Popillia japonica's genome with initial clues to its potential as an invasive pest.</title>
        <authorList>
            <person name="Cucini C."/>
            <person name="Boschi S."/>
            <person name="Funari R."/>
            <person name="Cardaioli E."/>
            <person name="Iannotti N."/>
            <person name="Marturano G."/>
            <person name="Paoli F."/>
            <person name="Bruttini M."/>
            <person name="Carapelli A."/>
            <person name="Frati F."/>
            <person name="Nardi F."/>
        </authorList>
    </citation>
    <scope>NUCLEOTIDE SEQUENCE [LARGE SCALE GENOMIC DNA]</scope>
    <source>
        <strain evidence="4">DMR45628</strain>
    </source>
</reference>
<keyword evidence="5" id="KW-1185">Reference proteome</keyword>
<comment type="similarity">
    <text evidence="1">Belongs to the PA-PLA1 family.</text>
</comment>
<protein>
    <submittedName>
        <fullName evidence="4">DDHD domain</fullName>
    </submittedName>
</protein>
<feature type="domain" description="DDHD" evidence="3">
    <location>
        <begin position="1"/>
        <end position="129"/>
    </location>
</feature>
<accession>A0AAW1KS18</accession>
<proteinExistence type="inferred from homology"/>
<evidence type="ECO:0000259" key="3">
    <source>
        <dbReference type="PROSITE" id="PS51043"/>
    </source>
</evidence>
<name>A0AAW1KS18_POPJA</name>
<dbReference type="AlphaFoldDB" id="A0AAW1KS18"/>
<dbReference type="GO" id="GO:0004620">
    <property type="term" value="F:phospholipase activity"/>
    <property type="evidence" value="ECO:0007669"/>
    <property type="project" value="TreeGrafter"/>
</dbReference>
<feature type="region of interest" description="Disordered" evidence="2">
    <location>
        <begin position="169"/>
        <end position="192"/>
    </location>
</feature>
<dbReference type="PANTHER" id="PTHR23509:SF10">
    <property type="entry name" value="LD21067P"/>
    <property type="match status" value="1"/>
</dbReference>
<evidence type="ECO:0000313" key="4">
    <source>
        <dbReference type="EMBL" id="KAK9723089.1"/>
    </source>
</evidence>
<comment type="caution">
    <text evidence="4">The sequence shown here is derived from an EMBL/GenBank/DDBJ whole genome shotgun (WGS) entry which is preliminary data.</text>
</comment>
<dbReference type="InterPro" id="IPR004177">
    <property type="entry name" value="DDHD_dom"/>
</dbReference>
<dbReference type="SMART" id="SM01127">
    <property type="entry name" value="DDHD"/>
    <property type="match status" value="1"/>
</dbReference>
<evidence type="ECO:0000256" key="2">
    <source>
        <dbReference type="SAM" id="MobiDB-lite"/>
    </source>
</evidence>
<organism evidence="4 5">
    <name type="scientific">Popillia japonica</name>
    <name type="common">Japanese beetle</name>
    <dbReference type="NCBI Taxonomy" id="7064"/>
    <lineage>
        <taxon>Eukaryota</taxon>
        <taxon>Metazoa</taxon>
        <taxon>Ecdysozoa</taxon>
        <taxon>Arthropoda</taxon>
        <taxon>Hexapoda</taxon>
        <taxon>Insecta</taxon>
        <taxon>Pterygota</taxon>
        <taxon>Neoptera</taxon>
        <taxon>Endopterygota</taxon>
        <taxon>Coleoptera</taxon>
        <taxon>Polyphaga</taxon>
        <taxon>Scarabaeiformia</taxon>
        <taxon>Scarabaeidae</taxon>
        <taxon>Rutelinae</taxon>
        <taxon>Popillia</taxon>
    </lineage>
</organism>
<dbReference type="PROSITE" id="PS51043">
    <property type="entry name" value="DDHD"/>
    <property type="match status" value="1"/>
</dbReference>
<dbReference type="Proteomes" id="UP001458880">
    <property type="component" value="Unassembled WGS sequence"/>
</dbReference>
<dbReference type="InterPro" id="IPR058055">
    <property type="entry name" value="PA-PLA1"/>
</dbReference>
<evidence type="ECO:0000256" key="1">
    <source>
        <dbReference type="ARBA" id="ARBA00038464"/>
    </source>
</evidence>
<dbReference type="GO" id="GO:0030134">
    <property type="term" value="C:COPII-coated ER to Golgi transport vesicle"/>
    <property type="evidence" value="ECO:0007669"/>
    <property type="project" value="TreeGrafter"/>
</dbReference>